<dbReference type="Proteomes" id="UP000011705">
    <property type="component" value="Chromosome"/>
</dbReference>
<keyword evidence="1" id="KW-1133">Transmembrane helix</keyword>
<dbReference type="HOGENOM" id="CLU_784926_0_0_12"/>
<keyword evidence="1" id="KW-0812">Transmembrane</keyword>
<sequence length="341" mass="39088">MGFTIVLLSFGFLALLLFLLTIYIYLRIVIAIGTDTDLPRWIYLIGSSLKGRFSSRQFDYVTDSTALKEATLFILNFVLANIVVFGAIYYRTHHFSKALYMCLKAEFSIVIVVLILSHVIKLIIVLSHRSNKPMYFYASSNAIVASMFFACFAFMLFFSLTGFPSDPIEVQVDKTNVIVGETKASELLSEGFTFYGKTADSEIVNERNDHFYYGKLLEIFRDGKSYGFVSVTPTGKDSDSLKNCVITYYEIDADSKQLSEVTFNHTDLSQLTIQDFKTRDIKDIFSLNPVDSEEIKNDTLFILKMQTTDYVLWKRYRIEANFNEDGTAYRYGARAQHVQWE</sequence>
<keyword evidence="1" id="KW-0472">Membrane</keyword>
<reference evidence="2" key="1">
    <citation type="submission" date="2012-01" db="EMBL/GenBank/DDBJ databases">
        <title>The Genome Sequence of Treponema denticola H-22.</title>
        <authorList>
            <consortium name="The Broad Institute Genome Sequencing Platform"/>
            <person name="Earl A."/>
            <person name="Ward D."/>
            <person name="Feldgarden M."/>
            <person name="Gevers D."/>
            <person name="Blanton J.M."/>
            <person name="Fenno C.J."/>
            <person name="Baranova O.V."/>
            <person name="Mathney J."/>
            <person name="Dewhirst F.E."/>
            <person name="Izard J."/>
            <person name="Young S.K."/>
            <person name="Zeng Q."/>
            <person name="Gargeya S."/>
            <person name="Fitzgerald M."/>
            <person name="Haas B."/>
            <person name="Abouelleil A."/>
            <person name="Alvarado L."/>
            <person name="Arachchi H.M."/>
            <person name="Berlin A."/>
            <person name="Chapman S.B."/>
            <person name="Gearin G."/>
            <person name="Goldberg J."/>
            <person name="Griggs A."/>
            <person name="Gujja S."/>
            <person name="Hansen M."/>
            <person name="Heiman D."/>
            <person name="Howarth C."/>
            <person name="Larimer J."/>
            <person name="Lui A."/>
            <person name="MacDonald P.J.P."/>
            <person name="McCowen C."/>
            <person name="Montmayeur A."/>
            <person name="Murphy C."/>
            <person name="Neiman D."/>
            <person name="Pearson M."/>
            <person name="Priest M."/>
            <person name="Roberts A."/>
            <person name="Saif S."/>
            <person name="Shea T."/>
            <person name="Sisk P."/>
            <person name="Stolte C."/>
            <person name="Sykes S."/>
            <person name="Wortman J."/>
            <person name="Nusbaum C."/>
            <person name="Birren B."/>
        </authorList>
    </citation>
    <scope>NUCLEOTIDE SEQUENCE [LARGE SCALE GENOMIC DNA]</scope>
    <source>
        <strain evidence="2">H-22</strain>
    </source>
</reference>
<dbReference type="EMBL" id="AGDV01000010">
    <property type="protein sequence ID" value="EMB33761.1"/>
    <property type="molecule type" value="Genomic_DNA"/>
</dbReference>
<feature type="transmembrane region" description="Helical" evidence="1">
    <location>
        <begin position="135"/>
        <end position="158"/>
    </location>
</feature>
<name>A0A0E2E5F1_TREDN</name>
<accession>A0A0E2E5F1</accession>
<organism evidence="2">
    <name type="scientific">Treponema denticola H-22</name>
    <dbReference type="NCBI Taxonomy" id="999432"/>
    <lineage>
        <taxon>Bacteria</taxon>
        <taxon>Pseudomonadati</taxon>
        <taxon>Spirochaetota</taxon>
        <taxon>Spirochaetia</taxon>
        <taxon>Spirochaetales</taxon>
        <taxon>Treponemataceae</taxon>
        <taxon>Treponema</taxon>
    </lineage>
</organism>
<evidence type="ECO:0000256" key="1">
    <source>
        <dbReference type="SAM" id="Phobius"/>
    </source>
</evidence>
<proteinExistence type="predicted"/>
<evidence type="ECO:0000313" key="2">
    <source>
        <dbReference type="EMBL" id="EMB33761.1"/>
    </source>
</evidence>
<feature type="transmembrane region" description="Helical" evidence="1">
    <location>
        <begin position="98"/>
        <end position="123"/>
    </location>
</feature>
<comment type="caution">
    <text evidence="2">The sequence shown here is derived from an EMBL/GenBank/DDBJ whole genome shotgun (WGS) entry which is preliminary data.</text>
</comment>
<feature type="transmembrane region" description="Helical" evidence="1">
    <location>
        <begin position="72"/>
        <end position="92"/>
    </location>
</feature>
<protein>
    <submittedName>
        <fullName evidence="2">Uncharacterized protein</fullName>
    </submittedName>
</protein>
<dbReference type="PATRIC" id="fig|999432.5.peg.1190"/>
<dbReference type="RefSeq" id="WP_002684134.1">
    <property type="nucleotide sequence ID" value="NZ_CM001795.1"/>
</dbReference>
<gene>
    <name evidence="2" type="ORF">HMPREF9726_01141</name>
</gene>
<feature type="transmembrane region" description="Helical" evidence="1">
    <location>
        <begin position="6"/>
        <end position="26"/>
    </location>
</feature>
<dbReference type="AlphaFoldDB" id="A0A0E2E5F1"/>